<evidence type="ECO:0000256" key="5">
    <source>
        <dbReference type="ARBA" id="ARBA00023002"/>
    </source>
</evidence>
<dbReference type="SUPFAM" id="SSF51905">
    <property type="entry name" value="FAD/NAD(P)-binding domain"/>
    <property type="match status" value="1"/>
</dbReference>
<comment type="caution">
    <text evidence="8">The sequence shown here is derived from an EMBL/GenBank/DDBJ whole genome shotgun (WGS) entry which is preliminary data.</text>
</comment>
<sequence>MHIHKTAEPYDAIVVGSGANGGVAAKELGERGLRVLVLEAGRDIDPKRDPHHPVRDTARRAFNIATGKQTHQATHPGYWKANPDFFVDEREHPYTTPEHKPFYWIRGRQVGGRSHTWGGITLRLSDYEFKAAQRDGFGEDWPIAHADLAPYYTRLERFFQVQGECDRLAQLPDGDYLPPAPLTPAERELQQLIGDRWTDRQLIHSRGFALHRPTPEQPWSRAASPGSSLKTALATGNVELRPNAIVSHLTFDADSHHASGVAFIDRLTHETYEVRGRVVMLCASAIETVRILLHSTAEHQPHGLANEADLLGRYLMDHISAMQFFWLPGMPAPSESFPLSGSESFFIPRFCNLANPQAESFLRGYGLWGGIQRIGVPSVLQKVGEGEIGFLIGHGEVLPHAENHVSLSPDTVDAWGIPAAHIDCAWSENEHQMVAHMRQEIEATVKAAGGQCYALTDLYHMPAVAPLMRRVEKTLTPAGPPGYYIHEVGGARMGTSPHNSVVNADNQCWEAPNVLVTDGACWTSSGWQSPTLTEMAITARACDRVTTKLRHGFALELDA</sequence>
<dbReference type="Gene3D" id="3.50.50.60">
    <property type="entry name" value="FAD/NAD(P)-binding domain"/>
    <property type="match status" value="2"/>
</dbReference>
<dbReference type="EMBL" id="JTHE02000003">
    <property type="protein sequence ID" value="NEV68184.1"/>
    <property type="molecule type" value="Genomic_DNA"/>
</dbReference>
<dbReference type="InterPro" id="IPR051473">
    <property type="entry name" value="P2Ox-like"/>
</dbReference>
<reference evidence="8" key="2">
    <citation type="journal article" date="2015" name="Genome Announc.">
        <title>Draft Genome Sequence of Filamentous Marine Cyanobacterium Lyngbya confervoides Strain BDU141951.</title>
        <authorList>
            <person name="Chandrababunaidu M.M."/>
            <person name="Sen D."/>
            <person name="Tripathy S."/>
        </authorList>
    </citation>
    <scope>NUCLEOTIDE SEQUENCE</scope>
    <source>
        <strain evidence="8">BDU141951</strain>
    </source>
</reference>
<dbReference type="InterPro" id="IPR000172">
    <property type="entry name" value="GMC_OxRdtase_N"/>
</dbReference>
<evidence type="ECO:0000256" key="3">
    <source>
        <dbReference type="ARBA" id="ARBA00022630"/>
    </source>
</evidence>
<dbReference type="InterPro" id="IPR036188">
    <property type="entry name" value="FAD/NAD-bd_sf"/>
</dbReference>
<dbReference type="SUPFAM" id="SSF54373">
    <property type="entry name" value="FAD-linked reductases, C-terminal domain"/>
    <property type="match status" value="1"/>
</dbReference>
<dbReference type="PANTHER" id="PTHR42784">
    <property type="entry name" value="PYRANOSE 2-OXIDASE"/>
    <property type="match status" value="1"/>
</dbReference>
<reference evidence="8" key="1">
    <citation type="submission" date="2014-11" db="EMBL/GenBank/DDBJ databases">
        <authorList>
            <person name="Malar M.C."/>
            <person name="Sen D."/>
            <person name="Tripathy S."/>
        </authorList>
    </citation>
    <scope>NUCLEOTIDE SEQUENCE</scope>
    <source>
        <strain evidence="8">BDU141951</strain>
    </source>
</reference>
<dbReference type="Pfam" id="PF05199">
    <property type="entry name" value="GMC_oxred_C"/>
    <property type="match status" value="1"/>
</dbReference>
<protein>
    <submittedName>
        <fullName evidence="8">GMC family oxidoreductase</fullName>
    </submittedName>
</protein>
<proteinExistence type="inferred from homology"/>
<keyword evidence="3" id="KW-0285">Flavoprotein</keyword>
<keyword evidence="5" id="KW-0560">Oxidoreductase</keyword>
<reference evidence="8" key="3">
    <citation type="submission" date="2020-02" db="EMBL/GenBank/DDBJ databases">
        <authorList>
            <person name="Sarangi A.N."/>
            <person name="Ghosh S."/>
            <person name="Mukherjee M."/>
            <person name="Tripathy S."/>
        </authorList>
    </citation>
    <scope>NUCLEOTIDE SEQUENCE</scope>
    <source>
        <strain evidence="8">BDU141951</strain>
    </source>
</reference>
<evidence type="ECO:0000256" key="2">
    <source>
        <dbReference type="ARBA" id="ARBA00010790"/>
    </source>
</evidence>
<evidence type="ECO:0000313" key="8">
    <source>
        <dbReference type="EMBL" id="NEV68184.1"/>
    </source>
</evidence>
<evidence type="ECO:0000259" key="6">
    <source>
        <dbReference type="Pfam" id="PF00732"/>
    </source>
</evidence>
<dbReference type="Pfam" id="PF00732">
    <property type="entry name" value="GMC_oxred_N"/>
    <property type="match status" value="1"/>
</dbReference>
<name>A0A0C1Y490_9CYAN</name>
<feature type="domain" description="Glucose-methanol-choline oxidoreductase N-terminal" evidence="6">
    <location>
        <begin position="223"/>
        <end position="319"/>
    </location>
</feature>
<dbReference type="Pfam" id="PF13450">
    <property type="entry name" value="NAD_binding_8"/>
    <property type="match status" value="1"/>
</dbReference>
<dbReference type="GO" id="GO:0016614">
    <property type="term" value="F:oxidoreductase activity, acting on CH-OH group of donors"/>
    <property type="evidence" value="ECO:0007669"/>
    <property type="project" value="InterPro"/>
</dbReference>
<dbReference type="PANTHER" id="PTHR42784:SF1">
    <property type="entry name" value="PYRANOSE 2-OXIDASE"/>
    <property type="match status" value="1"/>
</dbReference>
<evidence type="ECO:0000256" key="1">
    <source>
        <dbReference type="ARBA" id="ARBA00001974"/>
    </source>
</evidence>
<organism evidence="8">
    <name type="scientific">Lyngbya confervoides BDU141951</name>
    <dbReference type="NCBI Taxonomy" id="1574623"/>
    <lineage>
        <taxon>Bacteria</taxon>
        <taxon>Bacillati</taxon>
        <taxon>Cyanobacteriota</taxon>
        <taxon>Cyanophyceae</taxon>
        <taxon>Oscillatoriophycideae</taxon>
        <taxon>Oscillatoriales</taxon>
        <taxon>Microcoleaceae</taxon>
        <taxon>Lyngbya</taxon>
    </lineage>
</organism>
<evidence type="ECO:0000259" key="7">
    <source>
        <dbReference type="Pfam" id="PF05199"/>
    </source>
</evidence>
<feature type="domain" description="Glucose-methanol-choline oxidoreductase C-terminal" evidence="7">
    <location>
        <begin position="399"/>
        <end position="537"/>
    </location>
</feature>
<comment type="similarity">
    <text evidence="2">Belongs to the GMC oxidoreductase family.</text>
</comment>
<evidence type="ECO:0000256" key="4">
    <source>
        <dbReference type="ARBA" id="ARBA00022827"/>
    </source>
</evidence>
<gene>
    <name evidence="8" type="ORF">QQ91_013800</name>
</gene>
<comment type="cofactor">
    <cofactor evidence="1">
        <name>FAD</name>
        <dbReference type="ChEBI" id="CHEBI:57692"/>
    </cofactor>
</comment>
<keyword evidence="4" id="KW-0274">FAD</keyword>
<dbReference type="AlphaFoldDB" id="A0A0C1Y490"/>
<dbReference type="GO" id="GO:0050660">
    <property type="term" value="F:flavin adenine dinucleotide binding"/>
    <property type="evidence" value="ECO:0007669"/>
    <property type="project" value="InterPro"/>
</dbReference>
<dbReference type="InterPro" id="IPR007867">
    <property type="entry name" value="GMC_OxRtase_C"/>
</dbReference>
<accession>A0A0C1Y490</accession>